<accession>A0ABR7LRL2</accession>
<keyword evidence="3" id="KW-0067">ATP-binding</keyword>
<name>A0ABR7LRL2_9ACTN</name>
<evidence type="ECO:0000256" key="1">
    <source>
        <dbReference type="ARBA" id="ARBA00022527"/>
    </source>
</evidence>
<keyword evidence="1" id="KW-0723">Serine/threonine-protein kinase</keyword>
<proteinExistence type="predicted"/>
<keyword evidence="1" id="KW-0418">Kinase</keyword>
<comment type="caution">
    <text evidence="3">The sequence shown here is derived from an EMBL/GenBank/DDBJ whole genome shotgun (WGS) entry which is preliminary data.</text>
</comment>
<evidence type="ECO:0000313" key="3">
    <source>
        <dbReference type="EMBL" id="MBC6467053.1"/>
    </source>
</evidence>
<dbReference type="Gene3D" id="3.30.565.10">
    <property type="entry name" value="Histidine kinase-like ATPase, C-terminal domain"/>
    <property type="match status" value="1"/>
</dbReference>
<sequence>MRRRVEYRLTAWRLPCIAYDTCLIATELIVNACEATPGGEIRIRFSREPAAVLLSVWDASDRMPAVRPVRELTPADLDLSPEHFDDNGGWGLPLVQALATECGVHRTTPTGKWVWARLAVRP</sequence>
<dbReference type="InterPro" id="IPR050267">
    <property type="entry name" value="Anti-sigma-factor_SerPK"/>
</dbReference>
<reference evidence="3 4" key="1">
    <citation type="submission" date="2020-06" db="EMBL/GenBank/DDBJ databases">
        <title>Actinomadura xiongansis sp. nov., isolated from soil of Baiyangdian.</title>
        <authorList>
            <person name="Zhang X."/>
        </authorList>
    </citation>
    <scope>NUCLEOTIDE SEQUENCE [LARGE SCALE GENOMIC DNA]</scope>
    <source>
        <strain evidence="3 4">HBUM206468</strain>
    </source>
</reference>
<dbReference type="GO" id="GO:0005524">
    <property type="term" value="F:ATP binding"/>
    <property type="evidence" value="ECO:0007669"/>
    <property type="project" value="UniProtKB-KW"/>
</dbReference>
<organism evidence="3 4">
    <name type="scientific">Actinomadura alba</name>
    <dbReference type="NCBI Taxonomy" id="406431"/>
    <lineage>
        <taxon>Bacteria</taxon>
        <taxon>Bacillati</taxon>
        <taxon>Actinomycetota</taxon>
        <taxon>Actinomycetes</taxon>
        <taxon>Streptosporangiales</taxon>
        <taxon>Thermomonosporaceae</taxon>
        <taxon>Actinomadura</taxon>
    </lineage>
</organism>
<dbReference type="Pfam" id="PF13581">
    <property type="entry name" value="HATPase_c_2"/>
    <property type="match status" value="1"/>
</dbReference>
<protein>
    <submittedName>
        <fullName evidence="3">ATP-binding protein</fullName>
    </submittedName>
</protein>
<dbReference type="EMBL" id="JABVEC010000011">
    <property type="protein sequence ID" value="MBC6467053.1"/>
    <property type="molecule type" value="Genomic_DNA"/>
</dbReference>
<dbReference type="InterPro" id="IPR003594">
    <property type="entry name" value="HATPase_dom"/>
</dbReference>
<dbReference type="InterPro" id="IPR036890">
    <property type="entry name" value="HATPase_C_sf"/>
</dbReference>
<dbReference type="RefSeq" id="WP_187244070.1">
    <property type="nucleotide sequence ID" value="NZ_BAAAOK010000004.1"/>
</dbReference>
<dbReference type="PANTHER" id="PTHR35526">
    <property type="entry name" value="ANTI-SIGMA-F FACTOR RSBW-RELATED"/>
    <property type="match status" value="1"/>
</dbReference>
<dbReference type="Proteomes" id="UP000805614">
    <property type="component" value="Unassembled WGS sequence"/>
</dbReference>
<evidence type="ECO:0000259" key="2">
    <source>
        <dbReference type="Pfam" id="PF13581"/>
    </source>
</evidence>
<dbReference type="PANTHER" id="PTHR35526:SF3">
    <property type="entry name" value="ANTI-SIGMA-F FACTOR RSBW"/>
    <property type="match status" value="1"/>
</dbReference>
<evidence type="ECO:0000313" key="4">
    <source>
        <dbReference type="Proteomes" id="UP000805614"/>
    </source>
</evidence>
<gene>
    <name evidence="3" type="ORF">HKK74_16305</name>
</gene>
<keyword evidence="4" id="KW-1185">Reference proteome</keyword>
<keyword evidence="1" id="KW-0808">Transferase</keyword>
<keyword evidence="3" id="KW-0547">Nucleotide-binding</keyword>
<dbReference type="SUPFAM" id="SSF55874">
    <property type="entry name" value="ATPase domain of HSP90 chaperone/DNA topoisomerase II/histidine kinase"/>
    <property type="match status" value="1"/>
</dbReference>
<dbReference type="CDD" id="cd16936">
    <property type="entry name" value="HATPase_RsbW-like"/>
    <property type="match status" value="1"/>
</dbReference>
<feature type="domain" description="Histidine kinase/HSP90-like ATPase" evidence="2">
    <location>
        <begin position="15"/>
        <end position="117"/>
    </location>
</feature>